<dbReference type="AlphaFoldDB" id="A0A8T0Q8I2"/>
<name>A0A8T0Q8I2_PANVG</name>
<evidence type="ECO:0000313" key="3">
    <source>
        <dbReference type="Proteomes" id="UP000823388"/>
    </source>
</evidence>
<evidence type="ECO:0000313" key="2">
    <source>
        <dbReference type="EMBL" id="KAG2571171.1"/>
    </source>
</evidence>
<accession>A0A8T0Q8I2</accession>
<gene>
    <name evidence="2" type="ORF">PVAP13_7KG012067</name>
</gene>
<protein>
    <submittedName>
        <fullName evidence="2">Uncharacterized protein</fullName>
    </submittedName>
</protein>
<comment type="caution">
    <text evidence="2">The sequence shown here is derived from an EMBL/GenBank/DDBJ whole genome shotgun (WGS) entry which is preliminary data.</text>
</comment>
<feature type="region of interest" description="Disordered" evidence="1">
    <location>
        <begin position="93"/>
        <end position="115"/>
    </location>
</feature>
<dbReference type="EMBL" id="CM029049">
    <property type="protein sequence ID" value="KAG2571171.1"/>
    <property type="molecule type" value="Genomic_DNA"/>
</dbReference>
<organism evidence="2 3">
    <name type="scientific">Panicum virgatum</name>
    <name type="common">Blackwell switchgrass</name>
    <dbReference type="NCBI Taxonomy" id="38727"/>
    <lineage>
        <taxon>Eukaryota</taxon>
        <taxon>Viridiplantae</taxon>
        <taxon>Streptophyta</taxon>
        <taxon>Embryophyta</taxon>
        <taxon>Tracheophyta</taxon>
        <taxon>Spermatophyta</taxon>
        <taxon>Magnoliopsida</taxon>
        <taxon>Liliopsida</taxon>
        <taxon>Poales</taxon>
        <taxon>Poaceae</taxon>
        <taxon>PACMAD clade</taxon>
        <taxon>Panicoideae</taxon>
        <taxon>Panicodae</taxon>
        <taxon>Paniceae</taxon>
        <taxon>Panicinae</taxon>
        <taxon>Panicum</taxon>
        <taxon>Panicum sect. Hiantes</taxon>
    </lineage>
</organism>
<sequence>MTPLPLSRRTRITTVRRCLGAACASRAEFLTSSPWPRRCLDAACASRAPPPARRPTPRGMAVPTPGLVQVWRERKEDGEGPCPRLCVRPVGASRCPGTSGAQQRAASAPATWRRS</sequence>
<keyword evidence="3" id="KW-1185">Reference proteome</keyword>
<proteinExistence type="predicted"/>
<reference evidence="2 3" key="1">
    <citation type="submission" date="2020-05" db="EMBL/GenBank/DDBJ databases">
        <title>WGS assembly of Panicum virgatum.</title>
        <authorList>
            <person name="Lovell J.T."/>
            <person name="Jenkins J."/>
            <person name="Shu S."/>
            <person name="Juenger T.E."/>
            <person name="Schmutz J."/>
        </authorList>
    </citation>
    <scope>NUCLEOTIDE SEQUENCE [LARGE SCALE GENOMIC DNA]</scope>
    <source>
        <strain evidence="3">cv. AP13</strain>
    </source>
</reference>
<dbReference type="Proteomes" id="UP000823388">
    <property type="component" value="Chromosome 7K"/>
</dbReference>
<evidence type="ECO:0000256" key="1">
    <source>
        <dbReference type="SAM" id="MobiDB-lite"/>
    </source>
</evidence>